<dbReference type="SUPFAM" id="SSF53335">
    <property type="entry name" value="S-adenosyl-L-methionine-dependent methyltransferases"/>
    <property type="match status" value="1"/>
</dbReference>
<keyword evidence="1 5" id="KW-0489">Methyltransferase</keyword>
<comment type="caution">
    <text evidence="5">Lacks conserved residue(s) required for the propagation of feature annotation.</text>
</comment>
<evidence type="ECO:0000259" key="7">
    <source>
        <dbReference type="PROSITE" id="PS51686"/>
    </source>
</evidence>
<evidence type="ECO:0000256" key="2">
    <source>
        <dbReference type="ARBA" id="ARBA00022679"/>
    </source>
</evidence>
<feature type="binding site" evidence="5">
    <location>
        <position position="292"/>
    </location>
    <ligand>
        <name>S-adenosyl-L-methionine</name>
        <dbReference type="ChEBI" id="CHEBI:59789"/>
    </ligand>
</feature>
<dbReference type="Proteomes" id="UP001431783">
    <property type="component" value="Unassembled WGS sequence"/>
</dbReference>
<dbReference type="PROSITE" id="PS51686">
    <property type="entry name" value="SAM_MT_RSMB_NOP"/>
    <property type="match status" value="1"/>
</dbReference>
<dbReference type="InterPro" id="IPR048889">
    <property type="entry name" value="NSUN5_RCM1_N"/>
</dbReference>
<dbReference type="Gene3D" id="3.30.70.1170">
    <property type="entry name" value="Sun protein, domain 3"/>
    <property type="match status" value="1"/>
</dbReference>
<evidence type="ECO:0000256" key="1">
    <source>
        <dbReference type="ARBA" id="ARBA00022603"/>
    </source>
</evidence>
<keyword evidence="2 5" id="KW-0808">Transferase</keyword>
<dbReference type="PANTHER" id="PTHR22807:SF4">
    <property type="entry name" value="28S RRNA (CYTOSINE-C(5))-METHYLTRANSFERASE"/>
    <property type="match status" value="1"/>
</dbReference>
<dbReference type="Gene3D" id="3.40.50.150">
    <property type="entry name" value="Vaccinia Virus protein VP39"/>
    <property type="match status" value="1"/>
</dbReference>
<organism evidence="8 9">
    <name type="scientific">Henosepilachna vigintioctopunctata</name>
    <dbReference type="NCBI Taxonomy" id="420089"/>
    <lineage>
        <taxon>Eukaryota</taxon>
        <taxon>Metazoa</taxon>
        <taxon>Ecdysozoa</taxon>
        <taxon>Arthropoda</taxon>
        <taxon>Hexapoda</taxon>
        <taxon>Insecta</taxon>
        <taxon>Pterygota</taxon>
        <taxon>Neoptera</taxon>
        <taxon>Endopterygota</taxon>
        <taxon>Coleoptera</taxon>
        <taxon>Polyphaga</taxon>
        <taxon>Cucujiformia</taxon>
        <taxon>Coccinelloidea</taxon>
        <taxon>Coccinellidae</taxon>
        <taxon>Epilachninae</taxon>
        <taxon>Epilachnini</taxon>
        <taxon>Henosepilachna</taxon>
    </lineage>
</organism>
<dbReference type="Pfam" id="PF21153">
    <property type="entry name" value="NSUN5_N"/>
    <property type="match status" value="1"/>
</dbReference>
<reference evidence="8 9" key="1">
    <citation type="submission" date="2023-03" db="EMBL/GenBank/DDBJ databases">
        <title>Genome insight into feeding habits of ladybird beetles.</title>
        <authorList>
            <person name="Li H.-S."/>
            <person name="Huang Y.-H."/>
            <person name="Pang H."/>
        </authorList>
    </citation>
    <scope>NUCLEOTIDE SEQUENCE [LARGE SCALE GENOMIC DNA]</scope>
    <source>
        <strain evidence="8">SYSU_2023b</strain>
        <tissue evidence="8">Whole body</tissue>
    </source>
</reference>
<dbReference type="Pfam" id="PF21148">
    <property type="entry name" value="NSUN5_fdxn-like"/>
    <property type="match status" value="1"/>
</dbReference>
<protein>
    <recommendedName>
        <fullName evidence="7">SAM-dependent MTase RsmB/NOP-type domain-containing protein</fullName>
    </recommendedName>
</protein>
<evidence type="ECO:0000256" key="6">
    <source>
        <dbReference type="SAM" id="MobiDB-lite"/>
    </source>
</evidence>
<evidence type="ECO:0000256" key="3">
    <source>
        <dbReference type="ARBA" id="ARBA00022691"/>
    </source>
</evidence>
<dbReference type="EMBL" id="JARQZJ010000127">
    <property type="protein sequence ID" value="KAK9891044.1"/>
    <property type="molecule type" value="Genomic_DNA"/>
</dbReference>
<dbReference type="GO" id="GO:0008173">
    <property type="term" value="F:RNA methyltransferase activity"/>
    <property type="evidence" value="ECO:0007669"/>
    <property type="project" value="InterPro"/>
</dbReference>
<dbReference type="InterPro" id="IPR049560">
    <property type="entry name" value="MeTrfase_RsmB-F_NOP2_cat"/>
</dbReference>
<dbReference type="AlphaFoldDB" id="A0AAW1VFV3"/>
<feature type="binding site" evidence="5">
    <location>
        <position position="310"/>
    </location>
    <ligand>
        <name>S-adenosyl-L-methionine</name>
        <dbReference type="ChEBI" id="CHEBI:59789"/>
    </ligand>
</feature>
<dbReference type="InterPro" id="IPR029063">
    <property type="entry name" value="SAM-dependent_MTases_sf"/>
</dbReference>
<dbReference type="GO" id="GO:0070475">
    <property type="term" value="P:rRNA base methylation"/>
    <property type="evidence" value="ECO:0007669"/>
    <property type="project" value="TreeGrafter"/>
</dbReference>
<feature type="active site" description="Nucleophile" evidence="5">
    <location>
        <position position="365"/>
    </location>
</feature>
<keyword evidence="4 5" id="KW-0694">RNA-binding</keyword>
<accession>A0AAW1VFV3</accession>
<dbReference type="InterPro" id="IPR001678">
    <property type="entry name" value="MeTrfase_RsmB-F_NOP2_dom"/>
</dbReference>
<proteinExistence type="inferred from homology"/>
<dbReference type="Pfam" id="PF01189">
    <property type="entry name" value="Methyltr_RsmB-F"/>
    <property type="match status" value="1"/>
</dbReference>
<feature type="region of interest" description="Disordered" evidence="6">
    <location>
        <begin position="546"/>
        <end position="576"/>
    </location>
</feature>
<name>A0AAW1VFV3_9CUCU</name>
<evidence type="ECO:0000313" key="9">
    <source>
        <dbReference type="Proteomes" id="UP001431783"/>
    </source>
</evidence>
<dbReference type="InterPro" id="IPR049561">
    <property type="entry name" value="NSUN5_7_fdxn-like"/>
</dbReference>
<dbReference type="GO" id="GO:0003723">
    <property type="term" value="F:RNA binding"/>
    <property type="evidence" value="ECO:0007669"/>
    <property type="project" value="UniProtKB-UniRule"/>
</dbReference>
<dbReference type="GO" id="GO:0005730">
    <property type="term" value="C:nucleolus"/>
    <property type="evidence" value="ECO:0007669"/>
    <property type="project" value="TreeGrafter"/>
</dbReference>
<keyword evidence="9" id="KW-1185">Reference proteome</keyword>
<comment type="similarity">
    <text evidence="5">Belongs to the class I-like SAM-binding methyltransferase superfamily. RsmB/NOP family.</text>
</comment>
<evidence type="ECO:0000313" key="8">
    <source>
        <dbReference type="EMBL" id="KAK9891044.1"/>
    </source>
</evidence>
<comment type="caution">
    <text evidence="8">The sequence shown here is derived from an EMBL/GenBank/DDBJ whole genome shotgun (WGS) entry which is preliminary data.</text>
</comment>
<keyword evidence="3 5" id="KW-0949">S-adenosyl-L-methionine</keyword>
<evidence type="ECO:0000256" key="4">
    <source>
        <dbReference type="ARBA" id="ARBA00022884"/>
    </source>
</evidence>
<feature type="binding site" evidence="5">
    <location>
        <position position="265"/>
    </location>
    <ligand>
        <name>S-adenosyl-L-methionine</name>
        <dbReference type="ChEBI" id="CHEBI:59789"/>
    </ligand>
</feature>
<feature type="domain" description="SAM-dependent MTase RsmB/NOP-type" evidence="7">
    <location>
        <begin position="127"/>
        <end position="434"/>
    </location>
</feature>
<dbReference type="PRINTS" id="PR02008">
    <property type="entry name" value="RCMTFAMILY"/>
</dbReference>
<dbReference type="PANTHER" id="PTHR22807">
    <property type="entry name" value="NOP2 YEAST -RELATED NOL1/NOP2/FMU SUN DOMAIN-CONTAINING"/>
    <property type="match status" value="1"/>
</dbReference>
<gene>
    <name evidence="8" type="ORF">WA026_013372</name>
</gene>
<sequence>MSTKGKFNHSVSVPRIYKIASKVAKNAKTGLSLKNLVYQEKHVNIKAVYALVVETFKREAVIEDLIEKSKLFEKEPRFDPWLAKILICEMLWGKNKMKGDSKPVKTILEYEKLLKIFLSNCTDIKRDILKHNIMKPRYARVNTLKISVEEAVNNFRDEGWTLVKYFNDSDYDGFLEKLSNLESNEFMIDIHIPELLIFPPKTEFYNHEAYKSKMVVLQDKASCLPVFLLNPIPGSTVIDMCAAPGMKTTQVAAMLKNSGTVHAVELDKNREKILRELVEAAGATCVKTILKDVMQISESDCPGVEYILVDPSCTGSGITDRVEIEDQNFHDRMSRLKKLCNFQAKLLRHATTAFPQAKRIVYSTCSINAEENEDVVRQVLETCRNFKLIDAKKLLKSWNDKSSEVFPALGKMCVYATPEKDKTNGFFIAVLERLEEGERNPYLNVQLCKLYDRGKKTKNLNRKENGNENLPDQNSKKVNLHQTNLASTAANVPLQKRRFKKENNFEKIDNMSASHVLSDQIEKNKLQNVSEQDNTKMLKELDKVAPDDTKTLENGHPEENHKNQYNETTKDENKKSLIDCSQIENSKSKKKKKIRCNLIMKT</sequence>
<dbReference type="InterPro" id="IPR023267">
    <property type="entry name" value="RCMT"/>
</dbReference>
<evidence type="ECO:0000256" key="5">
    <source>
        <dbReference type="PROSITE-ProRule" id="PRU01023"/>
    </source>
</evidence>